<dbReference type="AlphaFoldDB" id="R4YSK0"/>
<dbReference type="OrthoDB" id="9814708at2"/>
<gene>
    <name evidence="9" type="ORF">OLEAN_C37340</name>
</gene>
<name>R4YSK0_OLEAN</name>
<evidence type="ECO:0000259" key="8">
    <source>
        <dbReference type="PROSITE" id="PS51007"/>
    </source>
</evidence>
<dbReference type="SUPFAM" id="SSF46626">
    <property type="entry name" value="Cytochrome c"/>
    <property type="match status" value="1"/>
</dbReference>
<evidence type="ECO:0000256" key="2">
    <source>
        <dbReference type="ARBA" id="ARBA00022617"/>
    </source>
</evidence>
<proteinExistence type="predicted"/>
<protein>
    <submittedName>
        <fullName evidence="9">Cytochrome c5</fullName>
    </submittedName>
</protein>
<keyword evidence="5 6" id="KW-0408">Iron</keyword>
<evidence type="ECO:0000256" key="7">
    <source>
        <dbReference type="SAM" id="SignalP"/>
    </source>
</evidence>
<dbReference type="PANTHER" id="PTHR40942:SF2">
    <property type="entry name" value="CYTOCHROME-RELATED"/>
    <property type="match status" value="1"/>
</dbReference>
<reference evidence="9 10" key="1">
    <citation type="journal article" date="2013" name="Nat. Commun.">
        <title>Genome sequence and functional genomic analysis of the oil-degrading bacterium Oleispira antarctica.</title>
        <authorList>
            <person name="Kube M."/>
            <person name="Chernikova T.N."/>
            <person name="Al-Ramahi Y."/>
            <person name="Beloqui A."/>
            <person name="Lopez-Cortez N."/>
            <person name="Guazzaroni M.E."/>
            <person name="Heipieper H.J."/>
            <person name="Klages S."/>
            <person name="Kotsyurbenko O.R."/>
            <person name="Langer I."/>
            <person name="Nechitaylo T.Y."/>
            <person name="Lunsdorf H."/>
            <person name="Fernandez M."/>
            <person name="Juarez S."/>
            <person name="Ciordia S."/>
            <person name="Singer A."/>
            <person name="Kagan O."/>
            <person name="Egorova O."/>
            <person name="Petit P.A."/>
            <person name="Stogios P."/>
            <person name="Kim Y."/>
            <person name="Tchigvintsev A."/>
            <person name="Flick R."/>
            <person name="Denaro R."/>
            <person name="Genovese M."/>
            <person name="Albar J.P."/>
            <person name="Reva O.N."/>
            <person name="Martinez-Gomariz M."/>
            <person name="Tran H."/>
            <person name="Ferrer M."/>
            <person name="Savchenko A."/>
            <person name="Yakunin A.F."/>
            <person name="Yakimov M.M."/>
            <person name="Golyshina O.V."/>
            <person name="Reinhardt R."/>
            <person name="Golyshin P.N."/>
        </authorList>
    </citation>
    <scope>NUCLEOTIDE SEQUENCE [LARGE SCALE GENOMIC DNA]</scope>
</reference>
<evidence type="ECO:0000256" key="1">
    <source>
        <dbReference type="ARBA" id="ARBA00022448"/>
    </source>
</evidence>
<keyword evidence="4" id="KW-0249">Electron transport</keyword>
<dbReference type="PANTHER" id="PTHR40942">
    <property type="match status" value="1"/>
</dbReference>
<dbReference type="Gene3D" id="1.10.760.10">
    <property type="entry name" value="Cytochrome c-like domain"/>
    <property type="match status" value="1"/>
</dbReference>
<dbReference type="InterPro" id="IPR009056">
    <property type="entry name" value="Cyt_c-like_dom"/>
</dbReference>
<dbReference type="KEGG" id="oai:OLEAN_C37340"/>
<feature type="domain" description="Cytochrome c" evidence="8">
    <location>
        <begin position="58"/>
        <end position="137"/>
    </location>
</feature>
<keyword evidence="7" id="KW-0732">Signal</keyword>
<dbReference type="GO" id="GO:0009055">
    <property type="term" value="F:electron transfer activity"/>
    <property type="evidence" value="ECO:0007669"/>
    <property type="project" value="InterPro"/>
</dbReference>
<dbReference type="EMBL" id="FO203512">
    <property type="protein sequence ID" value="CCK77910.1"/>
    <property type="molecule type" value="Genomic_DNA"/>
</dbReference>
<keyword evidence="3 6" id="KW-0479">Metal-binding</keyword>
<dbReference type="PROSITE" id="PS51007">
    <property type="entry name" value="CYTC"/>
    <property type="match status" value="1"/>
</dbReference>
<keyword evidence="2 6" id="KW-0349">Heme</keyword>
<feature type="chain" id="PRO_5004374344" evidence="7">
    <location>
        <begin position="20"/>
        <end position="137"/>
    </location>
</feature>
<feature type="signal peptide" evidence="7">
    <location>
        <begin position="1"/>
        <end position="19"/>
    </location>
</feature>
<accession>R4YSK0</accession>
<dbReference type="GO" id="GO:0020037">
    <property type="term" value="F:heme binding"/>
    <property type="evidence" value="ECO:0007669"/>
    <property type="project" value="InterPro"/>
</dbReference>
<dbReference type="Pfam" id="PF13442">
    <property type="entry name" value="Cytochrome_CBB3"/>
    <property type="match status" value="1"/>
</dbReference>
<evidence type="ECO:0000313" key="10">
    <source>
        <dbReference type="Proteomes" id="UP000032749"/>
    </source>
</evidence>
<keyword evidence="10" id="KW-1185">Reference proteome</keyword>
<dbReference type="HOGENOM" id="CLU_082349_2_0_6"/>
<dbReference type="PRINTS" id="PR00607">
    <property type="entry name" value="CYTCHROMECIE"/>
</dbReference>
<evidence type="ECO:0000256" key="5">
    <source>
        <dbReference type="ARBA" id="ARBA00023004"/>
    </source>
</evidence>
<keyword evidence="1" id="KW-0813">Transport</keyword>
<dbReference type="InterPro" id="IPR002323">
    <property type="entry name" value="Cyt_CIE"/>
</dbReference>
<dbReference type="PATRIC" id="fig|698738.3.peg.3886"/>
<dbReference type="STRING" id="698738.OLEAN_C37340"/>
<organism evidence="9 10">
    <name type="scientific">Oleispira antarctica RB-8</name>
    <dbReference type="NCBI Taxonomy" id="698738"/>
    <lineage>
        <taxon>Bacteria</taxon>
        <taxon>Pseudomonadati</taxon>
        <taxon>Pseudomonadota</taxon>
        <taxon>Gammaproteobacteria</taxon>
        <taxon>Oceanospirillales</taxon>
        <taxon>Oceanospirillaceae</taxon>
        <taxon>Oleispira</taxon>
    </lineage>
</organism>
<evidence type="ECO:0000256" key="6">
    <source>
        <dbReference type="PROSITE-ProRule" id="PRU00433"/>
    </source>
</evidence>
<dbReference type="GO" id="GO:0005506">
    <property type="term" value="F:iron ion binding"/>
    <property type="evidence" value="ECO:0007669"/>
    <property type="project" value="InterPro"/>
</dbReference>
<evidence type="ECO:0000313" key="9">
    <source>
        <dbReference type="EMBL" id="CCK77910.1"/>
    </source>
</evidence>
<evidence type="ECO:0000256" key="3">
    <source>
        <dbReference type="ARBA" id="ARBA00022723"/>
    </source>
</evidence>
<dbReference type="InterPro" id="IPR036909">
    <property type="entry name" value="Cyt_c-like_dom_sf"/>
</dbReference>
<evidence type="ECO:0000256" key="4">
    <source>
        <dbReference type="ARBA" id="ARBA00022982"/>
    </source>
</evidence>
<dbReference type="Proteomes" id="UP000032749">
    <property type="component" value="Chromosome"/>
</dbReference>
<sequence>MLQAMMLFVATLVMAQANAATDAMTDAQAEKIRDRIKPIAEVCVQGDDCGGPVIAASTGPRSGEEVFNGTCTSCHTAGIAGAPKKGDVAAWDKRLSKGLAETLAVAKKGLNAMPAKGLCMDCSDDELTAAIKFMSGT</sequence>